<dbReference type="SUPFAM" id="SSF53474">
    <property type="entry name" value="alpha/beta-Hydrolases"/>
    <property type="match status" value="1"/>
</dbReference>
<dbReference type="GO" id="GO:0034338">
    <property type="term" value="F:short-chain carboxylesterase activity"/>
    <property type="evidence" value="ECO:0007669"/>
    <property type="project" value="TreeGrafter"/>
</dbReference>
<dbReference type="PIRSF" id="PIRSF005211">
    <property type="entry name" value="Ab_hydro_YheT"/>
    <property type="match status" value="1"/>
</dbReference>
<evidence type="ECO:0000313" key="5">
    <source>
        <dbReference type="Proteomes" id="UP000002710"/>
    </source>
</evidence>
<dbReference type="InterPro" id="IPR050960">
    <property type="entry name" value="AB_hydrolase_4_sf"/>
</dbReference>
<dbReference type="HOGENOM" id="CLU_032487_0_0_7"/>
<proteinExistence type="inferred from homology"/>
<dbReference type="Proteomes" id="UP000002710">
    <property type="component" value="Chromosome"/>
</dbReference>
<protein>
    <submittedName>
        <fullName evidence="4">Alpha/beta hydrolase fold protein</fullName>
    </submittedName>
</protein>
<dbReference type="STRING" id="207559.Dde_1531"/>
<gene>
    <name evidence="4" type="ordered locus">Dde_1531</name>
</gene>
<dbReference type="InterPro" id="IPR012020">
    <property type="entry name" value="ABHD4"/>
</dbReference>
<evidence type="ECO:0000256" key="2">
    <source>
        <dbReference type="PIRSR" id="PIRSR005211-1"/>
    </source>
</evidence>
<comment type="similarity">
    <text evidence="1">Belongs to the AB hydrolase superfamily. AB hydrolase 4 family.</text>
</comment>
<dbReference type="Pfam" id="PF00561">
    <property type="entry name" value="Abhydrolase_1"/>
    <property type="match status" value="1"/>
</dbReference>
<accession>Q311R8</accession>
<dbReference type="PANTHER" id="PTHR10794:SF94">
    <property type="entry name" value="ESTERASE YHET-RELATED"/>
    <property type="match status" value="1"/>
</dbReference>
<dbReference type="InterPro" id="IPR000073">
    <property type="entry name" value="AB_hydrolase_1"/>
</dbReference>
<keyword evidence="5" id="KW-1185">Reference proteome</keyword>
<dbReference type="EMBL" id="CP000112">
    <property type="protein sequence ID" value="ABB38328.1"/>
    <property type="molecule type" value="Genomic_DNA"/>
</dbReference>
<dbReference type="ESTHER" id="desdg-q311r8">
    <property type="family name" value="abh_upf0017"/>
</dbReference>
<dbReference type="AlphaFoldDB" id="Q311R8"/>
<evidence type="ECO:0000256" key="1">
    <source>
        <dbReference type="ARBA" id="ARBA00010884"/>
    </source>
</evidence>
<reference evidence="4 5" key="1">
    <citation type="journal article" date="2011" name="J. Bacteriol.">
        <title>Complete genome sequence and updated annotation of Desulfovibrio alaskensis G20.</title>
        <authorList>
            <person name="Hauser L.J."/>
            <person name="Land M.L."/>
            <person name="Brown S.D."/>
            <person name="Larimer F."/>
            <person name="Keller K.L."/>
            <person name="Rapp-Giles B.J."/>
            <person name="Price M.N."/>
            <person name="Lin M."/>
            <person name="Bruce D.C."/>
            <person name="Detter J.C."/>
            <person name="Tapia R."/>
            <person name="Han C.S."/>
            <person name="Goodwin L.A."/>
            <person name="Cheng J.F."/>
            <person name="Pitluck S."/>
            <person name="Copeland A."/>
            <person name="Lucas S."/>
            <person name="Nolan M."/>
            <person name="Lapidus A.L."/>
            <person name="Palumbo A.V."/>
            <person name="Wall J.D."/>
        </authorList>
    </citation>
    <scope>NUCLEOTIDE SEQUENCE [LARGE SCALE GENOMIC DNA]</scope>
    <source>
        <strain evidence="5">ATCC BAA 1058 / DSM 17464 / G20</strain>
    </source>
</reference>
<organism evidence="4 5">
    <name type="scientific">Oleidesulfovibrio alaskensis (strain ATCC BAA-1058 / DSM 17464 / G20)</name>
    <name type="common">Desulfovibrio alaskensis</name>
    <dbReference type="NCBI Taxonomy" id="207559"/>
    <lineage>
        <taxon>Bacteria</taxon>
        <taxon>Pseudomonadati</taxon>
        <taxon>Thermodesulfobacteriota</taxon>
        <taxon>Desulfovibrionia</taxon>
        <taxon>Desulfovibrionales</taxon>
        <taxon>Desulfovibrionaceae</taxon>
        <taxon>Oleidesulfovibrio</taxon>
    </lineage>
</organism>
<feature type="domain" description="AB hydrolase-1" evidence="3">
    <location>
        <begin position="67"/>
        <end position="303"/>
    </location>
</feature>
<dbReference type="GO" id="GO:0047372">
    <property type="term" value="F:monoacylglycerol lipase activity"/>
    <property type="evidence" value="ECO:0007669"/>
    <property type="project" value="TreeGrafter"/>
</dbReference>
<keyword evidence="4" id="KW-0378">Hydrolase</keyword>
<evidence type="ECO:0000259" key="3">
    <source>
        <dbReference type="Pfam" id="PF00561"/>
    </source>
</evidence>
<name>Q311R8_OLEA2</name>
<dbReference type="RefSeq" id="WP_011367490.1">
    <property type="nucleotide sequence ID" value="NC_007519.1"/>
</dbReference>
<feature type="active site" description="Charge relay system" evidence="2">
    <location>
        <position position="299"/>
    </location>
</feature>
<evidence type="ECO:0000313" key="4">
    <source>
        <dbReference type="EMBL" id="ABB38328.1"/>
    </source>
</evidence>
<dbReference type="PANTHER" id="PTHR10794">
    <property type="entry name" value="ABHYDROLASE DOMAIN-CONTAINING PROTEIN"/>
    <property type="match status" value="1"/>
</dbReference>
<dbReference type="KEGG" id="dde:Dde_1531"/>
<feature type="active site" description="Charge relay system" evidence="2">
    <location>
        <position position="270"/>
    </location>
</feature>
<dbReference type="InterPro" id="IPR029058">
    <property type="entry name" value="AB_hydrolase_fold"/>
</dbReference>
<dbReference type="eggNOG" id="COG0429">
    <property type="taxonomic scope" value="Bacteria"/>
</dbReference>
<feature type="active site" description="Charge relay system" evidence="2">
    <location>
        <position position="143"/>
    </location>
</feature>
<dbReference type="Gene3D" id="3.40.50.1820">
    <property type="entry name" value="alpha/beta hydrolase"/>
    <property type="match status" value="1"/>
</dbReference>
<sequence>MPVLPVSSYKGSGPLANGHVQTMFPVLFRPMPVVEYHRQRLETPDGDFLDVDFSSAAAAAQSESIAVISHGLEGHSRRRYVQGMARVLNARGWDAAAWNFRGCSGQPNRLPRMYHSGDTQDLHTVVTACAQKGYRRILLVGVSMGGNQILKYLGEDPDRVDSRVCGAVVFSVPCDLVGAAQVLGRPQNSVYMRYFLRTLRQKIKAKHAMYPDTIQMDGLDSIRTFAEFDDRYTAPLHGFSGALDYWTKSSCRQFLSSVRVPALLVNALNDPFLSASCYPYREARQSGSLFFETTVTGGHVGFVQFNRQNIYWSEERLLSFMDEQGL</sequence>